<feature type="transmembrane region" description="Helical" evidence="1">
    <location>
        <begin position="45"/>
        <end position="65"/>
    </location>
</feature>
<evidence type="ECO:0000256" key="1">
    <source>
        <dbReference type="SAM" id="Phobius"/>
    </source>
</evidence>
<reference evidence="2 3" key="1">
    <citation type="journal article" date="2016" name="Nat. Commun.">
        <title>Thousands of microbial genomes shed light on interconnected biogeochemical processes in an aquifer system.</title>
        <authorList>
            <person name="Anantharaman K."/>
            <person name="Brown C.T."/>
            <person name="Hug L.A."/>
            <person name="Sharon I."/>
            <person name="Castelle C.J."/>
            <person name="Probst A.J."/>
            <person name="Thomas B.C."/>
            <person name="Singh A."/>
            <person name="Wilkins M.J."/>
            <person name="Karaoz U."/>
            <person name="Brodie E.L."/>
            <person name="Williams K.H."/>
            <person name="Hubbard S.S."/>
            <person name="Banfield J.F."/>
        </authorList>
    </citation>
    <scope>NUCLEOTIDE SEQUENCE [LARGE SCALE GENOMIC DNA]</scope>
</reference>
<name>A0A1F4T7I1_UNCSA</name>
<keyword evidence="1" id="KW-1133">Transmembrane helix</keyword>
<dbReference type="EMBL" id="MEUG01000001">
    <property type="protein sequence ID" value="OGC28712.1"/>
    <property type="molecule type" value="Genomic_DNA"/>
</dbReference>
<proteinExistence type="predicted"/>
<accession>A0A1F4T7I1</accession>
<dbReference type="Proteomes" id="UP000178602">
    <property type="component" value="Unassembled WGS sequence"/>
</dbReference>
<organism evidence="2 3">
    <name type="scientific">candidate division WOR-1 bacterium RIFOXYC12_FULL_54_18</name>
    <dbReference type="NCBI Taxonomy" id="1802584"/>
    <lineage>
        <taxon>Bacteria</taxon>
        <taxon>Bacillati</taxon>
        <taxon>Saganbacteria</taxon>
    </lineage>
</organism>
<protein>
    <recommendedName>
        <fullName evidence="4">Ferric oxidoreductase domain-containing protein</fullName>
    </recommendedName>
</protein>
<comment type="caution">
    <text evidence="2">The sequence shown here is derived from an EMBL/GenBank/DDBJ whole genome shotgun (WGS) entry which is preliminary data.</text>
</comment>
<evidence type="ECO:0000313" key="3">
    <source>
        <dbReference type="Proteomes" id="UP000178602"/>
    </source>
</evidence>
<feature type="transmembrane region" description="Helical" evidence="1">
    <location>
        <begin position="14"/>
        <end position="33"/>
    </location>
</feature>
<keyword evidence="1" id="KW-0812">Transmembrane</keyword>
<dbReference type="AlphaFoldDB" id="A0A1F4T7I1"/>
<gene>
    <name evidence="2" type="ORF">A3K49_07155</name>
</gene>
<evidence type="ECO:0000313" key="2">
    <source>
        <dbReference type="EMBL" id="OGC28712.1"/>
    </source>
</evidence>
<sequence length="66" mass="7323">MEQLITARFLGLPLIGWGGIFTLVLLITTFITGLRKAPLKIHRRLAYATVTLAIFHGLAGLFLLLF</sequence>
<evidence type="ECO:0008006" key="4">
    <source>
        <dbReference type="Google" id="ProtNLM"/>
    </source>
</evidence>
<keyword evidence="1" id="KW-0472">Membrane</keyword>